<evidence type="ECO:0000313" key="2">
    <source>
        <dbReference type="EMBL" id="MSE09125.1"/>
    </source>
</evidence>
<reference evidence="2 3" key="1">
    <citation type="submission" date="2019-11" db="EMBL/GenBank/DDBJ databases">
        <title>Draft Genome Sequence of Plant Growth-Promoting Rhizosphere-Associated Bacteria.</title>
        <authorList>
            <person name="Vasilyev I.Y."/>
            <person name="Radchenko V."/>
            <person name="Ilnitskaya E.V."/>
        </authorList>
    </citation>
    <scope>NUCLEOTIDE SEQUENCE [LARGE SCALE GENOMIC DNA]</scope>
    <source>
        <strain evidence="2 3">VRA_01-1sq_f</strain>
    </source>
</reference>
<evidence type="ECO:0000259" key="1">
    <source>
        <dbReference type="Pfam" id="PF13333"/>
    </source>
</evidence>
<organism evidence="2 3">
    <name type="scientific">Ligilactobacillus salivarius</name>
    <dbReference type="NCBI Taxonomy" id="1624"/>
    <lineage>
        <taxon>Bacteria</taxon>
        <taxon>Bacillati</taxon>
        <taxon>Bacillota</taxon>
        <taxon>Bacilli</taxon>
        <taxon>Lactobacillales</taxon>
        <taxon>Lactobacillaceae</taxon>
        <taxon>Ligilactobacillus</taxon>
    </lineage>
</organism>
<name>A0A7X2MGI2_9LACO</name>
<proteinExistence type="predicted"/>
<gene>
    <name evidence="2" type="ORF">GKC33_10615</name>
</gene>
<accession>A0A7X2MGI2</accession>
<evidence type="ECO:0000313" key="3">
    <source>
        <dbReference type="Proteomes" id="UP000467635"/>
    </source>
</evidence>
<dbReference type="EMBL" id="WKKX01000630">
    <property type="protein sequence ID" value="MSE09125.1"/>
    <property type="molecule type" value="Genomic_DNA"/>
</dbReference>
<protein>
    <submittedName>
        <fullName evidence="2">IS3 family transposase</fullName>
    </submittedName>
</protein>
<feature type="domain" description="Integrase catalytic" evidence="1">
    <location>
        <begin position="2"/>
        <end position="39"/>
    </location>
</feature>
<dbReference type="AlphaFoldDB" id="A0A7X2MGI2"/>
<dbReference type="GO" id="GO:0015074">
    <property type="term" value="P:DNA integration"/>
    <property type="evidence" value="ECO:0007669"/>
    <property type="project" value="InterPro"/>
</dbReference>
<comment type="caution">
    <text evidence="2">The sequence shown here is derived from an EMBL/GenBank/DDBJ whole genome shotgun (WGS) entry which is preliminary data.</text>
</comment>
<dbReference type="InterPro" id="IPR001584">
    <property type="entry name" value="Integrase_cat-core"/>
</dbReference>
<dbReference type="Pfam" id="PF13333">
    <property type="entry name" value="rve_2"/>
    <property type="match status" value="1"/>
</dbReference>
<sequence>MESFWGHYKDEAYNHIKFESYEDLVKSIDNYVEYYNDRRYQWKLA</sequence>
<dbReference type="Proteomes" id="UP000467635">
    <property type="component" value="Unassembled WGS sequence"/>
</dbReference>